<organism evidence="1">
    <name type="scientific">uncultured Synechococcales cyanobacterium</name>
    <dbReference type="NCBI Taxonomy" id="1936017"/>
    <lineage>
        <taxon>Bacteria</taxon>
        <taxon>Bacillati</taxon>
        <taxon>Cyanobacteriota</taxon>
        <taxon>Cyanophyceae</taxon>
        <taxon>Synechococcales</taxon>
        <taxon>environmental samples</taxon>
    </lineage>
</organism>
<accession>A0A6J4V3J7</accession>
<protein>
    <submittedName>
        <fullName evidence="1">Uncharacterized protein</fullName>
    </submittedName>
</protein>
<dbReference type="AlphaFoldDB" id="A0A6J4V3J7"/>
<evidence type="ECO:0000313" key="1">
    <source>
        <dbReference type="EMBL" id="CAA9567061.1"/>
    </source>
</evidence>
<sequence>MVQAEATAPGPLTIPIVPIALRYHPGAYRGADIFIHISPPLYTRQYQQGNERQTAQALTKALQIALISGLEETQRLAF</sequence>
<name>A0A6J4V3J7_9CYAN</name>
<reference evidence="1" key="1">
    <citation type="submission" date="2020-02" db="EMBL/GenBank/DDBJ databases">
        <authorList>
            <person name="Meier V. D."/>
        </authorList>
    </citation>
    <scope>NUCLEOTIDE SEQUENCE</scope>
    <source>
        <strain evidence="1">AVDCRST_MAG81</strain>
    </source>
</reference>
<dbReference type="EMBL" id="CADCWO010000069">
    <property type="protein sequence ID" value="CAA9567061.1"/>
    <property type="molecule type" value="Genomic_DNA"/>
</dbReference>
<proteinExistence type="predicted"/>
<gene>
    <name evidence="1" type="ORF">AVDCRST_MAG81-1328</name>
</gene>